<keyword evidence="4" id="KW-1185">Reference proteome</keyword>
<dbReference type="AlphaFoldDB" id="A0A316VAB7"/>
<feature type="signal peptide" evidence="2">
    <location>
        <begin position="1"/>
        <end position="17"/>
    </location>
</feature>
<reference evidence="3 4" key="1">
    <citation type="journal article" date="2018" name="Mol. Biol. Evol.">
        <title>Broad Genomic Sampling Reveals a Smut Pathogenic Ancestry of the Fungal Clade Ustilaginomycotina.</title>
        <authorList>
            <person name="Kijpornyongpan T."/>
            <person name="Mondo S.J."/>
            <person name="Barry K."/>
            <person name="Sandor L."/>
            <person name="Lee J."/>
            <person name="Lipzen A."/>
            <person name="Pangilinan J."/>
            <person name="LaButti K."/>
            <person name="Hainaut M."/>
            <person name="Henrissat B."/>
            <person name="Grigoriev I.V."/>
            <person name="Spatafora J.W."/>
            <person name="Aime M.C."/>
        </authorList>
    </citation>
    <scope>NUCLEOTIDE SEQUENCE [LARGE SCALE GENOMIC DNA]</scope>
    <source>
        <strain evidence="3 4">MCA 3882</strain>
    </source>
</reference>
<feature type="chain" id="PRO_5016247890" evidence="2">
    <location>
        <begin position="18"/>
        <end position="57"/>
    </location>
</feature>
<keyword evidence="2" id="KW-0732">Signal</keyword>
<dbReference type="RefSeq" id="XP_025354714.1">
    <property type="nucleotide sequence ID" value="XM_025499305.1"/>
</dbReference>
<accession>A0A316VAB7</accession>
<organism evidence="3 4">
    <name type="scientific">Meira miltonrushii</name>
    <dbReference type="NCBI Taxonomy" id="1280837"/>
    <lineage>
        <taxon>Eukaryota</taxon>
        <taxon>Fungi</taxon>
        <taxon>Dikarya</taxon>
        <taxon>Basidiomycota</taxon>
        <taxon>Ustilaginomycotina</taxon>
        <taxon>Exobasidiomycetes</taxon>
        <taxon>Exobasidiales</taxon>
        <taxon>Brachybasidiaceae</taxon>
        <taxon>Meira</taxon>
    </lineage>
</organism>
<evidence type="ECO:0000256" key="2">
    <source>
        <dbReference type="SAM" id="SignalP"/>
    </source>
</evidence>
<dbReference type="InParanoid" id="A0A316VAB7"/>
<dbReference type="EMBL" id="KZ819604">
    <property type="protein sequence ID" value="PWN34412.1"/>
    <property type="molecule type" value="Genomic_DNA"/>
</dbReference>
<sequence length="57" mass="6688">MAPLRHFLFDLFLFVEALPLTAVNFTSAYMNAIRKKKKVLMKCIQYVAAHNFKKVRN</sequence>
<keyword evidence="1" id="KW-0812">Transmembrane</keyword>
<keyword evidence="1" id="KW-1133">Transmembrane helix</keyword>
<dbReference type="Proteomes" id="UP000245771">
    <property type="component" value="Unassembled WGS sequence"/>
</dbReference>
<evidence type="ECO:0000313" key="4">
    <source>
        <dbReference type="Proteomes" id="UP000245771"/>
    </source>
</evidence>
<name>A0A316VAB7_9BASI</name>
<protein>
    <submittedName>
        <fullName evidence="3">Uncharacterized protein</fullName>
    </submittedName>
</protein>
<feature type="transmembrane region" description="Helical" evidence="1">
    <location>
        <begin position="12"/>
        <end position="32"/>
    </location>
</feature>
<dbReference type="GeneID" id="37021086"/>
<proteinExistence type="predicted"/>
<keyword evidence="1" id="KW-0472">Membrane</keyword>
<evidence type="ECO:0000313" key="3">
    <source>
        <dbReference type="EMBL" id="PWN34412.1"/>
    </source>
</evidence>
<gene>
    <name evidence="3" type="ORF">FA14DRAFT_161811</name>
</gene>
<evidence type="ECO:0000256" key="1">
    <source>
        <dbReference type="SAM" id="Phobius"/>
    </source>
</evidence>